<keyword evidence="5 6" id="KW-0472">Membrane</keyword>
<dbReference type="InterPro" id="IPR051517">
    <property type="entry name" value="IFITM_antiviral_protein"/>
</dbReference>
<comment type="similarity">
    <text evidence="2">Belongs to the CD225/Dispanin family.</text>
</comment>
<dbReference type="InterPro" id="IPR007593">
    <property type="entry name" value="CD225/Dispanin_fam"/>
</dbReference>
<evidence type="ECO:0000256" key="3">
    <source>
        <dbReference type="ARBA" id="ARBA00022692"/>
    </source>
</evidence>
<organism evidence="7 8">
    <name type="scientific">Sus scrofa</name>
    <name type="common">Pig</name>
    <dbReference type="NCBI Taxonomy" id="9823"/>
    <lineage>
        <taxon>Eukaryota</taxon>
        <taxon>Metazoa</taxon>
        <taxon>Chordata</taxon>
        <taxon>Craniata</taxon>
        <taxon>Vertebrata</taxon>
        <taxon>Euteleostomi</taxon>
        <taxon>Mammalia</taxon>
        <taxon>Eutheria</taxon>
        <taxon>Laurasiatheria</taxon>
        <taxon>Artiodactyla</taxon>
        <taxon>Suina</taxon>
        <taxon>Suidae</taxon>
        <taxon>Sus</taxon>
    </lineage>
</organism>
<protein>
    <recommendedName>
        <fullName evidence="9">Interferon-induced transmembrane protein 1</fullName>
    </recommendedName>
</protein>
<reference evidence="7 8" key="1">
    <citation type="submission" date="2017-08" db="EMBL/GenBank/DDBJ databases">
        <title>USMARCv1.0.</title>
        <authorList>
            <person name="Hannum G.I."/>
            <person name="Koren S."/>
            <person name="Schroeder S.G."/>
            <person name="Chin S.C."/>
            <person name="Nonneman D.J."/>
            <person name="Becker S.A."/>
            <person name="Rosen B.D."/>
            <person name="Bickhart D.M."/>
            <person name="Putnam N.H."/>
            <person name="Green R.E."/>
            <person name="Tuggle C.K."/>
            <person name="Liu H."/>
            <person name="Rohrer G.A."/>
            <person name="Warr A."/>
            <person name="Hall R."/>
            <person name="Kim K."/>
            <person name="Hume D.A."/>
            <person name="Talbot R."/>
            <person name="Chow W."/>
            <person name="Howe K."/>
            <person name="Schwartz A.S."/>
            <person name="Watson M."/>
            <person name="Archibald A.L."/>
            <person name="Phillippy A.M."/>
            <person name="Smith T.P.L."/>
        </authorList>
    </citation>
    <scope>NUCLEOTIDE SEQUENCE [LARGE SCALE GENOMIC DNA]</scope>
</reference>
<feature type="transmembrane region" description="Helical" evidence="6">
    <location>
        <begin position="48"/>
        <end position="72"/>
    </location>
</feature>
<dbReference type="GO" id="GO:0016020">
    <property type="term" value="C:membrane"/>
    <property type="evidence" value="ECO:0007669"/>
    <property type="project" value="UniProtKB-SubCell"/>
</dbReference>
<dbReference type="AlphaFoldDB" id="A0A4X1VTM7"/>
<reference evidence="7" key="2">
    <citation type="submission" date="2025-08" db="UniProtKB">
        <authorList>
            <consortium name="Ensembl"/>
        </authorList>
    </citation>
    <scope>IDENTIFICATION</scope>
</reference>
<dbReference type="Pfam" id="PF04505">
    <property type="entry name" value="CD225"/>
    <property type="match status" value="1"/>
</dbReference>
<evidence type="ECO:0000256" key="1">
    <source>
        <dbReference type="ARBA" id="ARBA00004370"/>
    </source>
</evidence>
<evidence type="ECO:0000256" key="5">
    <source>
        <dbReference type="ARBA" id="ARBA00023136"/>
    </source>
</evidence>
<accession>A0A4X1VTM7</accession>
<dbReference type="PANTHER" id="PTHR13999:SF4">
    <property type="entry name" value="INTERFERON-INDUCED TRANSMEMBRANE PROTEIN 3"/>
    <property type="match status" value="1"/>
</dbReference>
<evidence type="ECO:0000313" key="7">
    <source>
        <dbReference type="Ensembl" id="ENSSSCP00070047035.1"/>
    </source>
</evidence>
<feature type="transmembrane region" description="Helical" evidence="6">
    <location>
        <begin position="93"/>
        <end position="118"/>
    </location>
</feature>
<keyword evidence="4 6" id="KW-1133">Transmembrane helix</keyword>
<evidence type="ECO:0000256" key="4">
    <source>
        <dbReference type="ARBA" id="ARBA00022989"/>
    </source>
</evidence>
<dbReference type="Proteomes" id="UP000314985">
    <property type="component" value="Chromosome 2"/>
</dbReference>
<evidence type="ECO:0000256" key="2">
    <source>
        <dbReference type="ARBA" id="ARBA00006843"/>
    </source>
</evidence>
<evidence type="ECO:0000313" key="8">
    <source>
        <dbReference type="Proteomes" id="UP000314985"/>
    </source>
</evidence>
<dbReference type="Ensembl" id="ENSSSCT00070055397.1">
    <property type="protein sequence ID" value="ENSSSCP00070047035.1"/>
    <property type="gene ID" value="ENSSSCG00070027626.1"/>
</dbReference>
<proteinExistence type="inferred from homology"/>
<evidence type="ECO:0008006" key="9">
    <source>
        <dbReference type="Google" id="ProtNLM"/>
    </source>
</evidence>
<name>A0A4X1VTM7_PIG</name>
<sequence length="133" mass="14477">AFCCAHPASTAMLREEHEVAVLGAPQTSAPVATTVINIRSETSVPDHVVWSLFNALFMNWCCLGFVAFAYSARDRKMVGDIIGAQSYASTAKCLNIWALVLGIFLTIGAVALLVFAYITAYHMLERAKSNRGY</sequence>
<evidence type="ECO:0000256" key="6">
    <source>
        <dbReference type="SAM" id="Phobius"/>
    </source>
</evidence>
<dbReference type="PANTHER" id="PTHR13999">
    <property type="entry name" value="INTERFERON INDUCIBLE TRANSMEMBRANE PROTEIN"/>
    <property type="match status" value="1"/>
</dbReference>
<comment type="subcellular location">
    <subcellularLocation>
        <location evidence="1">Membrane</location>
    </subcellularLocation>
</comment>
<keyword evidence="3 6" id="KW-0812">Transmembrane</keyword>